<proteinExistence type="predicted"/>
<organism evidence="2 3">
    <name type="scientific">Folsomia candida</name>
    <name type="common">Springtail</name>
    <dbReference type="NCBI Taxonomy" id="158441"/>
    <lineage>
        <taxon>Eukaryota</taxon>
        <taxon>Metazoa</taxon>
        <taxon>Ecdysozoa</taxon>
        <taxon>Arthropoda</taxon>
        <taxon>Hexapoda</taxon>
        <taxon>Collembola</taxon>
        <taxon>Entomobryomorpha</taxon>
        <taxon>Isotomoidea</taxon>
        <taxon>Isotomidae</taxon>
        <taxon>Proisotominae</taxon>
        <taxon>Folsomia</taxon>
    </lineage>
</organism>
<evidence type="ECO:0000313" key="2">
    <source>
        <dbReference type="EMBL" id="OXA60850.1"/>
    </source>
</evidence>
<keyword evidence="3" id="KW-1185">Reference proteome</keyword>
<name>A0A226EUE7_FOLCA</name>
<sequence>MFKATSKYLTTMKVTSSLFILLAYLTCCIWAWPAVSPSVYRRTSNVNSNYIPFTSNVAYEPADYQQLPQEGYNYNSQWDRAKEPLTYYDLLDDYWMNQPSSGADVEALPNLAELYDPPIWGQIVKEKPESELEELKAEERDREAEERQRAALEAAAAPYQYYAYDYNGHPEKRGGSKSQTHAAISHPSAPTTEKSIVTTTATSTSRKPQETTSTSAPKMVKLLHQQPGQKEVPLLRPPNKAKAIKMGQQHTGDNDDEEAHETEEPLIAVAQRSPVEKPSAYDTLRKYISLEDALKKDVENRNEVFEKEDEGNGAVQDWLSFPMSESGIALAKREFLKKEIRHLLPLHSSASWYPANFYGER</sequence>
<accession>A0A226EUE7</accession>
<dbReference type="OrthoDB" id="10661174at2759"/>
<feature type="region of interest" description="Disordered" evidence="1">
    <location>
        <begin position="168"/>
        <end position="217"/>
    </location>
</feature>
<feature type="region of interest" description="Disordered" evidence="1">
    <location>
        <begin position="246"/>
        <end position="274"/>
    </location>
</feature>
<dbReference type="EMBL" id="LNIX01000002">
    <property type="protein sequence ID" value="OXA60850.1"/>
    <property type="molecule type" value="Genomic_DNA"/>
</dbReference>
<feature type="compositionally biased region" description="Polar residues" evidence="1">
    <location>
        <begin position="176"/>
        <end position="216"/>
    </location>
</feature>
<evidence type="ECO:0000256" key="1">
    <source>
        <dbReference type="SAM" id="MobiDB-lite"/>
    </source>
</evidence>
<reference evidence="2 3" key="1">
    <citation type="submission" date="2015-12" db="EMBL/GenBank/DDBJ databases">
        <title>The genome of Folsomia candida.</title>
        <authorList>
            <person name="Faddeeva A."/>
            <person name="Derks M.F."/>
            <person name="Anvar Y."/>
            <person name="Smit S."/>
            <person name="Van Straalen N."/>
            <person name="Roelofs D."/>
        </authorList>
    </citation>
    <scope>NUCLEOTIDE SEQUENCE [LARGE SCALE GENOMIC DNA]</scope>
    <source>
        <strain evidence="2 3">VU population</strain>
        <tissue evidence="2">Whole body</tissue>
    </source>
</reference>
<evidence type="ECO:0000313" key="3">
    <source>
        <dbReference type="Proteomes" id="UP000198287"/>
    </source>
</evidence>
<dbReference type="Proteomes" id="UP000198287">
    <property type="component" value="Unassembled WGS sequence"/>
</dbReference>
<protein>
    <submittedName>
        <fullName evidence="2">Uncharacterized protein</fullName>
    </submittedName>
</protein>
<gene>
    <name evidence="2" type="ORF">Fcan01_05703</name>
</gene>
<dbReference type="AlphaFoldDB" id="A0A226EUE7"/>
<comment type="caution">
    <text evidence="2">The sequence shown here is derived from an EMBL/GenBank/DDBJ whole genome shotgun (WGS) entry which is preliminary data.</text>
</comment>